<keyword evidence="1" id="KW-0175">Coiled coil</keyword>
<feature type="compositionally biased region" description="Polar residues" evidence="2">
    <location>
        <begin position="262"/>
        <end position="272"/>
    </location>
</feature>
<evidence type="ECO:0000313" key="4">
    <source>
        <dbReference type="Proteomes" id="UP001302126"/>
    </source>
</evidence>
<feature type="region of interest" description="Disordered" evidence="2">
    <location>
        <begin position="166"/>
        <end position="272"/>
    </location>
</feature>
<evidence type="ECO:0008006" key="5">
    <source>
        <dbReference type="Google" id="ProtNLM"/>
    </source>
</evidence>
<keyword evidence="4" id="KW-1185">Reference proteome</keyword>
<dbReference type="InterPro" id="IPR037738">
    <property type="entry name" value="Ecm13-like"/>
</dbReference>
<feature type="compositionally biased region" description="Acidic residues" evidence="2">
    <location>
        <begin position="206"/>
        <end position="219"/>
    </location>
</feature>
<feature type="coiled-coil region" evidence="1">
    <location>
        <begin position="70"/>
        <end position="97"/>
    </location>
</feature>
<reference evidence="3" key="1">
    <citation type="journal article" date="2023" name="Mol. Phylogenet. Evol.">
        <title>Genome-scale phylogeny and comparative genomics of the fungal order Sordariales.</title>
        <authorList>
            <person name="Hensen N."/>
            <person name="Bonometti L."/>
            <person name="Westerberg I."/>
            <person name="Brannstrom I.O."/>
            <person name="Guillou S."/>
            <person name="Cros-Aarteil S."/>
            <person name="Calhoun S."/>
            <person name="Haridas S."/>
            <person name="Kuo A."/>
            <person name="Mondo S."/>
            <person name="Pangilinan J."/>
            <person name="Riley R."/>
            <person name="LaButti K."/>
            <person name="Andreopoulos B."/>
            <person name="Lipzen A."/>
            <person name="Chen C."/>
            <person name="Yan M."/>
            <person name="Daum C."/>
            <person name="Ng V."/>
            <person name="Clum A."/>
            <person name="Steindorff A."/>
            <person name="Ohm R.A."/>
            <person name="Martin F."/>
            <person name="Silar P."/>
            <person name="Natvig D.O."/>
            <person name="Lalanne C."/>
            <person name="Gautier V."/>
            <person name="Ament-Velasquez S.L."/>
            <person name="Kruys A."/>
            <person name="Hutchinson M.I."/>
            <person name="Powell A.J."/>
            <person name="Barry K."/>
            <person name="Miller A.N."/>
            <person name="Grigoriev I.V."/>
            <person name="Debuchy R."/>
            <person name="Gladieux P."/>
            <person name="Hiltunen Thoren M."/>
            <person name="Johannesson H."/>
        </authorList>
    </citation>
    <scope>NUCLEOTIDE SEQUENCE</scope>
    <source>
        <strain evidence="3">PSN309</strain>
    </source>
</reference>
<feature type="compositionally biased region" description="Acidic residues" evidence="2">
    <location>
        <begin position="173"/>
        <end position="186"/>
    </location>
</feature>
<gene>
    <name evidence="3" type="ORF">QBC35DRAFT_2610</name>
</gene>
<organism evidence="3 4">
    <name type="scientific">Podospora australis</name>
    <dbReference type="NCBI Taxonomy" id="1536484"/>
    <lineage>
        <taxon>Eukaryota</taxon>
        <taxon>Fungi</taxon>
        <taxon>Dikarya</taxon>
        <taxon>Ascomycota</taxon>
        <taxon>Pezizomycotina</taxon>
        <taxon>Sordariomycetes</taxon>
        <taxon>Sordariomycetidae</taxon>
        <taxon>Sordariales</taxon>
        <taxon>Podosporaceae</taxon>
        <taxon>Podospora</taxon>
    </lineage>
</organism>
<evidence type="ECO:0000256" key="2">
    <source>
        <dbReference type="SAM" id="MobiDB-lite"/>
    </source>
</evidence>
<feature type="compositionally biased region" description="Polar residues" evidence="2">
    <location>
        <begin position="1"/>
        <end position="29"/>
    </location>
</feature>
<dbReference type="Proteomes" id="UP001302126">
    <property type="component" value="Unassembled WGS sequence"/>
</dbReference>
<proteinExistence type="predicted"/>
<accession>A0AAN7AM01</accession>
<reference evidence="3" key="2">
    <citation type="submission" date="2023-05" db="EMBL/GenBank/DDBJ databases">
        <authorList>
            <consortium name="Lawrence Berkeley National Laboratory"/>
            <person name="Steindorff A."/>
            <person name="Hensen N."/>
            <person name="Bonometti L."/>
            <person name="Westerberg I."/>
            <person name="Brannstrom I.O."/>
            <person name="Guillou S."/>
            <person name="Cros-Aarteil S."/>
            <person name="Calhoun S."/>
            <person name="Haridas S."/>
            <person name="Kuo A."/>
            <person name="Mondo S."/>
            <person name="Pangilinan J."/>
            <person name="Riley R."/>
            <person name="Labutti K."/>
            <person name="Andreopoulos B."/>
            <person name="Lipzen A."/>
            <person name="Chen C."/>
            <person name="Yanf M."/>
            <person name="Daum C."/>
            <person name="Ng V."/>
            <person name="Clum A."/>
            <person name="Ohm R."/>
            <person name="Martin F."/>
            <person name="Silar P."/>
            <person name="Natvig D."/>
            <person name="Lalanne C."/>
            <person name="Gautier V."/>
            <person name="Ament-Velasquez S.L."/>
            <person name="Kruys A."/>
            <person name="Hutchinson M.I."/>
            <person name="Powell A.J."/>
            <person name="Barry K."/>
            <person name="Miller A.N."/>
            <person name="Grigoriev I.V."/>
            <person name="Debuchy R."/>
            <person name="Gladieux P."/>
            <person name="Thoren M.H."/>
            <person name="Johannesson H."/>
        </authorList>
    </citation>
    <scope>NUCLEOTIDE SEQUENCE</scope>
    <source>
        <strain evidence="3">PSN309</strain>
    </source>
</reference>
<sequence>MPSHLSPNTRSTQSPSALGASQTSYTASPSPFRLRPSPKMSIAQTYFLAHKARAKLSSEAARPDHNLRLLVGHANLLDSLMLELADAEREQESWFNQSVRGASSPHTSEERHVQWADTIVEEPEHDWRAEDAESDSDSDSDCSFDEEEDIEMADAVALRRIPSHSMLPSKEEYYDEDYDMDEEEDYAQLALQRTHSHSSAPTSPPELDDDTSESSEDESMPISPPTTALPTFDDKKSTTPPAPHSDKDAFYEEGFYLPPRNPTSMVSSISVY</sequence>
<protein>
    <recommendedName>
        <fullName evidence="5">Protein ECM13</fullName>
    </recommendedName>
</protein>
<dbReference type="EMBL" id="MU864350">
    <property type="protein sequence ID" value="KAK4193656.1"/>
    <property type="molecule type" value="Genomic_DNA"/>
</dbReference>
<comment type="caution">
    <text evidence="3">The sequence shown here is derived from an EMBL/GenBank/DDBJ whole genome shotgun (WGS) entry which is preliminary data.</text>
</comment>
<evidence type="ECO:0000313" key="3">
    <source>
        <dbReference type="EMBL" id="KAK4193656.1"/>
    </source>
</evidence>
<feature type="region of interest" description="Disordered" evidence="2">
    <location>
        <begin position="123"/>
        <end position="146"/>
    </location>
</feature>
<name>A0AAN7AM01_9PEZI</name>
<evidence type="ECO:0000256" key="1">
    <source>
        <dbReference type="SAM" id="Coils"/>
    </source>
</evidence>
<feature type="compositionally biased region" description="Acidic residues" evidence="2">
    <location>
        <begin position="132"/>
        <end position="146"/>
    </location>
</feature>
<feature type="region of interest" description="Disordered" evidence="2">
    <location>
        <begin position="1"/>
        <end position="37"/>
    </location>
</feature>
<dbReference type="PANTHER" id="PTHR36826">
    <property type="entry name" value="PROTEIN ECM13"/>
    <property type="match status" value="1"/>
</dbReference>
<dbReference type="PANTHER" id="PTHR36826:SF1">
    <property type="entry name" value="PROTEIN ECM13"/>
    <property type="match status" value="1"/>
</dbReference>
<dbReference type="AlphaFoldDB" id="A0AAN7AM01"/>